<proteinExistence type="predicted"/>
<sequence>MEIEEPMRSDEHVIYGDEILKLTNFNHELQILGLKKRRRLAAERCHPACFREKALNQVGISLFAVHLRNTHISKVGTKLPF</sequence>
<evidence type="ECO:0000313" key="1">
    <source>
        <dbReference type="EMBL" id="CAH1443180.1"/>
    </source>
</evidence>
<keyword evidence="2" id="KW-1185">Reference proteome</keyword>
<dbReference type="Proteomes" id="UP001157418">
    <property type="component" value="Unassembled WGS sequence"/>
</dbReference>
<accession>A0AAU9NZA1</accession>
<dbReference type="AlphaFoldDB" id="A0AAU9NZA1"/>
<dbReference type="EMBL" id="CAKMRJ010005412">
    <property type="protein sequence ID" value="CAH1443180.1"/>
    <property type="molecule type" value="Genomic_DNA"/>
</dbReference>
<organism evidence="1 2">
    <name type="scientific">Lactuca virosa</name>
    <dbReference type="NCBI Taxonomy" id="75947"/>
    <lineage>
        <taxon>Eukaryota</taxon>
        <taxon>Viridiplantae</taxon>
        <taxon>Streptophyta</taxon>
        <taxon>Embryophyta</taxon>
        <taxon>Tracheophyta</taxon>
        <taxon>Spermatophyta</taxon>
        <taxon>Magnoliopsida</taxon>
        <taxon>eudicotyledons</taxon>
        <taxon>Gunneridae</taxon>
        <taxon>Pentapetalae</taxon>
        <taxon>asterids</taxon>
        <taxon>campanulids</taxon>
        <taxon>Asterales</taxon>
        <taxon>Asteraceae</taxon>
        <taxon>Cichorioideae</taxon>
        <taxon>Cichorieae</taxon>
        <taxon>Lactucinae</taxon>
        <taxon>Lactuca</taxon>
    </lineage>
</organism>
<gene>
    <name evidence="1" type="ORF">LVIROSA_LOCUS29117</name>
</gene>
<evidence type="ECO:0000313" key="2">
    <source>
        <dbReference type="Proteomes" id="UP001157418"/>
    </source>
</evidence>
<reference evidence="1 2" key="1">
    <citation type="submission" date="2022-01" db="EMBL/GenBank/DDBJ databases">
        <authorList>
            <person name="Xiong W."/>
            <person name="Schranz E."/>
        </authorList>
    </citation>
    <scope>NUCLEOTIDE SEQUENCE [LARGE SCALE GENOMIC DNA]</scope>
</reference>
<protein>
    <submittedName>
        <fullName evidence="1">Uncharacterized protein</fullName>
    </submittedName>
</protein>
<comment type="caution">
    <text evidence="1">The sequence shown here is derived from an EMBL/GenBank/DDBJ whole genome shotgun (WGS) entry which is preliminary data.</text>
</comment>
<name>A0AAU9NZA1_9ASTR</name>